<organism evidence="1">
    <name type="scientific">Arion vulgaris</name>
    <dbReference type="NCBI Taxonomy" id="1028688"/>
    <lineage>
        <taxon>Eukaryota</taxon>
        <taxon>Metazoa</taxon>
        <taxon>Spiralia</taxon>
        <taxon>Lophotrochozoa</taxon>
        <taxon>Mollusca</taxon>
        <taxon>Gastropoda</taxon>
        <taxon>Heterobranchia</taxon>
        <taxon>Euthyneura</taxon>
        <taxon>Panpulmonata</taxon>
        <taxon>Eupulmonata</taxon>
        <taxon>Stylommatophora</taxon>
        <taxon>Helicina</taxon>
        <taxon>Arionoidea</taxon>
        <taxon>Arionidae</taxon>
        <taxon>Arion</taxon>
    </lineage>
</organism>
<dbReference type="EMBL" id="HACG01026905">
    <property type="protein sequence ID" value="CEK73770.1"/>
    <property type="molecule type" value="Transcribed_RNA"/>
</dbReference>
<protein>
    <submittedName>
        <fullName evidence="1">Uncharacterized protein</fullName>
    </submittedName>
</protein>
<proteinExistence type="predicted"/>
<gene>
    <name evidence="1" type="primary">ORF88192</name>
</gene>
<feature type="non-terminal residue" evidence="1">
    <location>
        <position position="53"/>
    </location>
</feature>
<dbReference type="AlphaFoldDB" id="A0A0B7A1D6"/>
<sequence length="53" mass="6037">MAAEEVGHLAYDRDKFQWVLGLTISVQEILSDVDKPNAQSLIITYRTQPKHIP</sequence>
<evidence type="ECO:0000313" key="1">
    <source>
        <dbReference type="EMBL" id="CEK73770.1"/>
    </source>
</evidence>
<name>A0A0B7A1D6_9EUPU</name>
<accession>A0A0B7A1D6</accession>
<reference evidence="1" key="1">
    <citation type="submission" date="2014-12" db="EMBL/GenBank/DDBJ databases">
        <title>Insight into the proteome of Arion vulgaris.</title>
        <authorList>
            <person name="Aradska J."/>
            <person name="Bulat T."/>
            <person name="Smidak R."/>
            <person name="Sarate P."/>
            <person name="Gangsoo J."/>
            <person name="Sialana F."/>
            <person name="Bilban M."/>
            <person name="Lubec G."/>
        </authorList>
    </citation>
    <scope>NUCLEOTIDE SEQUENCE</scope>
    <source>
        <tissue evidence="1">Skin</tissue>
    </source>
</reference>